<feature type="region of interest" description="Disordered" evidence="1">
    <location>
        <begin position="1"/>
        <end position="129"/>
    </location>
</feature>
<comment type="caution">
    <text evidence="2">The sequence shown here is derived from an EMBL/GenBank/DDBJ whole genome shotgun (WGS) entry which is preliminary data.</text>
</comment>
<evidence type="ECO:0000313" key="2">
    <source>
        <dbReference type="EMBL" id="KAK5622931.1"/>
    </source>
</evidence>
<evidence type="ECO:0000256" key="1">
    <source>
        <dbReference type="SAM" id="MobiDB-lite"/>
    </source>
</evidence>
<dbReference type="EMBL" id="JAHHUM010000064">
    <property type="protein sequence ID" value="KAK5622931.1"/>
    <property type="molecule type" value="Genomic_DNA"/>
</dbReference>
<organism evidence="2 3">
    <name type="scientific">Crenichthys baileyi</name>
    <name type="common">White River springfish</name>
    <dbReference type="NCBI Taxonomy" id="28760"/>
    <lineage>
        <taxon>Eukaryota</taxon>
        <taxon>Metazoa</taxon>
        <taxon>Chordata</taxon>
        <taxon>Craniata</taxon>
        <taxon>Vertebrata</taxon>
        <taxon>Euteleostomi</taxon>
        <taxon>Actinopterygii</taxon>
        <taxon>Neopterygii</taxon>
        <taxon>Teleostei</taxon>
        <taxon>Neoteleostei</taxon>
        <taxon>Acanthomorphata</taxon>
        <taxon>Ovalentaria</taxon>
        <taxon>Atherinomorphae</taxon>
        <taxon>Cyprinodontiformes</taxon>
        <taxon>Goodeidae</taxon>
        <taxon>Crenichthys</taxon>
    </lineage>
</organism>
<name>A0AAV9SNQ4_9TELE</name>
<accession>A0AAV9SNQ4</accession>
<dbReference type="AlphaFoldDB" id="A0AAV9SNQ4"/>
<proteinExistence type="predicted"/>
<gene>
    <name evidence="2" type="ORF">CRENBAI_022269</name>
</gene>
<evidence type="ECO:0000313" key="3">
    <source>
        <dbReference type="Proteomes" id="UP001311232"/>
    </source>
</evidence>
<protein>
    <submittedName>
        <fullName evidence="2">Uncharacterized protein</fullName>
    </submittedName>
</protein>
<dbReference type="Proteomes" id="UP001311232">
    <property type="component" value="Unassembled WGS sequence"/>
</dbReference>
<feature type="compositionally biased region" description="Polar residues" evidence="1">
    <location>
        <begin position="30"/>
        <end position="50"/>
    </location>
</feature>
<reference evidence="2 3" key="1">
    <citation type="submission" date="2021-06" db="EMBL/GenBank/DDBJ databases">
        <authorList>
            <person name="Palmer J.M."/>
        </authorList>
    </citation>
    <scope>NUCLEOTIDE SEQUENCE [LARGE SCALE GENOMIC DNA]</scope>
    <source>
        <strain evidence="2 3">MEX-2019</strain>
        <tissue evidence="2">Muscle</tissue>
    </source>
</reference>
<keyword evidence="3" id="KW-1185">Reference proteome</keyword>
<sequence length="129" mass="14230">MHHVSCTPISDSPSRIAQARQPAPIKQVRPPQSSQHAEQTPAYHSSQNSEGSRKERHIPSTLVSQLLRGQEGGMPTRALHSPCGPFPAGHPWEPYATRREPTTLGHIPMTHTKNTPPRVDALSHTPMPY</sequence>